<feature type="region of interest" description="Disordered" evidence="4">
    <location>
        <begin position="101"/>
        <end position="201"/>
    </location>
</feature>
<evidence type="ECO:0000256" key="3">
    <source>
        <dbReference type="ARBA" id="ARBA00022833"/>
    </source>
</evidence>
<protein>
    <recommendedName>
        <fullName evidence="5">BED-type domain-containing protein</fullName>
    </recommendedName>
</protein>
<evidence type="ECO:0000256" key="1">
    <source>
        <dbReference type="ARBA" id="ARBA00022723"/>
    </source>
</evidence>
<dbReference type="InterPro" id="IPR003656">
    <property type="entry name" value="Znf_BED"/>
</dbReference>
<dbReference type="EMBL" id="KZ011251">
    <property type="protein sequence ID" value="PIO14249.1"/>
    <property type="molecule type" value="Genomic_DNA"/>
</dbReference>
<name>A0A2G9QF45_AQUCT</name>
<accession>A0A2G9QF45</accession>
<dbReference type="Proteomes" id="UP000228934">
    <property type="component" value="Unassembled WGS sequence"/>
</dbReference>
<reference evidence="7" key="1">
    <citation type="journal article" date="2017" name="Nat. Commun.">
        <title>The North American bullfrog draft genome provides insight into hormonal regulation of long noncoding RNA.</title>
        <authorList>
            <person name="Hammond S.A."/>
            <person name="Warren R.L."/>
            <person name="Vandervalk B.P."/>
            <person name="Kucuk E."/>
            <person name="Khan H."/>
            <person name="Gibb E.A."/>
            <person name="Pandoh P."/>
            <person name="Kirk H."/>
            <person name="Zhao Y."/>
            <person name="Jones M."/>
            <person name="Mungall A.J."/>
            <person name="Coope R."/>
            <person name="Pleasance S."/>
            <person name="Moore R.A."/>
            <person name="Holt R.A."/>
            <person name="Round J.M."/>
            <person name="Ohora S."/>
            <person name="Walle B.V."/>
            <person name="Veldhoen N."/>
            <person name="Helbing C.C."/>
            <person name="Birol I."/>
        </authorList>
    </citation>
    <scope>NUCLEOTIDE SEQUENCE [LARGE SCALE GENOMIC DNA]</scope>
</reference>
<sequence length="260" mass="28345">MNFQKFVRFFDSYETNSHVYQPQHAEEAVDWLTKPSSSSITQDKYCTQFTAAIKVAYSASLSTATLTIASASGMEESAELFEHRVDFPLVNQPKSVSHLHLDDAPPLLDSDPGSEVEEGRNMSLQRGENTGKQQIGTHVPPGAVNCQVGSSDHEDGGDDDEVTDITWVPDRAEEESEGKAQPQQGSHHGREESSHPIPPDCGAVISQPSSHGLAVWTFFSTCAADRTVAICKLCLKQIKCGKNTSHLGSTCLTRHLTSHH</sequence>
<dbReference type="GO" id="GO:0008270">
    <property type="term" value="F:zinc ion binding"/>
    <property type="evidence" value="ECO:0007669"/>
    <property type="project" value="UniProtKB-KW"/>
</dbReference>
<dbReference type="GO" id="GO:0003677">
    <property type="term" value="F:DNA binding"/>
    <property type="evidence" value="ECO:0007669"/>
    <property type="project" value="InterPro"/>
</dbReference>
<proteinExistence type="predicted"/>
<evidence type="ECO:0000256" key="2">
    <source>
        <dbReference type="ARBA" id="ARBA00022771"/>
    </source>
</evidence>
<dbReference type="Pfam" id="PF02892">
    <property type="entry name" value="zf-BED"/>
    <property type="match status" value="1"/>
</dbReference>
<evidence type="ECO:0000313" key="7">
    <source>
        <dbReference type="Proteomes" id="UP000228934"/>
    </source>
</evidence>
<gene>
    <name evidence="6" type="ORF">AB205_0189590</name>
</gene>
<feature type="compositionally biased region" description="Polar residues" evidence="4">
    <location>
        <begin position="122"/>
        <end position="136"/>
    </location>
</feature>
<keyword evidence="1" id="KW-0479">Metal-binding</keyword>
<dbReference type="AlphaFoldDB" id="A0A2G9QF45"/>
<organism evidence="6 7">
    <name type="scientific">Aquarana catesbeiana</name>
    <name type="common">American bullfrog</name>
    <name type="synonym">Rana catesbeiana</name>
    <dbReference type="NCBI Taxonomy" id="8400"/>
    <lineage>
        <taxon>Eukaryota</taxon>
        <taxon>Metazoa</taxon>
        <taxon>Chordata</taxon>
        <taxon>Craniata</taxon>
        <taxon>Vertebrata</taxon>
        <taxon>Euteleostomi</taxon>
        <taxon>Amphibia</taxon>
        <taxon>Batrachia</taxon>
        <taxon>Anura</taxon>
        <taxon>Neobatrachia</taxon>
        <taxon>Ranoidea</taxon>
        <taxon>Ranidae</taxon>
        <taxon>Aquarana</taxon>
    </lineage>
</organism>
<keyword evidence="7" id="KW-1185">Reference proteome</keyword>
<keyword evidence="3" id="KW-0862">Zinc</keyword>
<keyword evidence="2" id="KW-0863">Zinc-finger</keyword>
<evidence type="ECO:0000313" key="6">
    <source>
        <dbReference type="EMBL" id="PIO14249.1"/>
    </source>
</evidence>
<evidence type="ECO:0000259" key="5">
    <source>
        <dbReference type="Pfam" id="PF02892"/>
    </source>
</evidence>
<evidence type="ECO:0000256" key="4">
    <source>
        <dbReference type="SAM" id="MobiDB-lite"/>
    </source>
</evidence>
<feature type="domain" description="BED-type" evidence="5">
    <location>
        <begin position="215"/>
        <end position="260"/>
    </location>
</feature>